<comment type="caution">
    <text evidence="10">The sequence shown here is derived from an EMBL/GenBank/DDBJ whole genome shotgun (WGS) entry which is preliminary data.</text>
</comment>
<dbReference type="EMBL" id="DWZI01000002">
    <property type="protein sequence ID" value="HJA84695.1"/>
    <property type="molecule type" value="Genomic_DNA"/>
</dbReference>
<evidence type="ECO:0000256" key="3">
    <source>
        <dbReference type="ARBA" id="ARBA00022729"/>
    </source>
</evidence>
<keyword evidence="3 7" id="KW-0732">Signal</keyword>
<evidence type="ECO:0000256" key="5">
    <source>
        <dbReference type="ARBA" id="ARBA00022801"/>
    </source>
</evidence>
<dbReference type="Pfam" id="PF23764">
    <property type="entry name" value="Beta-barrel_GLAA-B_II"/>
    <property type="match status" value="1"/>
</dbReference>
<dbReference type="GO" id="GO:0004557">
    <property type="term" value="F:alpha-galactosidase activity"/>
    <property type="evidence" value="ECO:0007669"/>
    <property type="project" value="UniProtKB-EC"/>
</dbReference>
<reference evidence="10" key="2">
    <citation type="submission" date="2021-04" db="EMBL/GenBank/DDBJ databases">
        <authorList>
            <person name="Gilroy R."/>
        </authorList>
    </citation>
    <scope>NUCLEOTIDE SEQUENCE</scope>
    <source>
        <strain evidence="10">ChiHjej12B11-9795</strain>
    </source>
</reference>
<evidence type="ECO:0000259" key="8">
    <source>
        <dbReference type="Pfam" id="PF23763"/>
    </source>
</evidence>
<gene>
    <name evidence="10" type="ORF">H9950_00585</name>
</gene>
<keyword evidence="5" id="KW-0378">Hydrolase</keyword>
<proteinExistence type="predicted"/>
<organism evidence="10 11">
    <name type="scientific">Candidatus Bacteroides avicola</name>
    <dbReference type="NCBI Taxonomy" id="2838468"/>
    <lineage>
        <taxon>Bacteria</taxon>
        <taxon>Pseudomonadati</taxon>
        <taxon>Bacteroidota</taxon>
        <taxon>Bacteroidia</taxon>
        <taxon>Bacteroidales</taxon>
        <taxon>Bacteroidaceae</taxon>
        <taxon>Bacteroides</taxon>
    </lineage>
</organism>
<evidence type="ECO:0000256" key="1">
    <source>
        <dbReference type="ARBA" id="ARBA00001255"/>
    </source>
</evidence>
<evidence type="ECO:0000256" key="7">
    <source>
        <dbReference type="SAM" id="SignalP"/>
    </source>
</evidence>
<protein>
    <submittedName>
        <fullName evidence="10">Right-handed parallel beta-helix repeat-containing protein</fullName>
    </submittedName>
</protein>
<keyword evidence="4" id="KW-0677">Repeat</keyword>
<feature type="chain" id="PRO_5039586381" evidence="7">
    <location>
        <begin position="20"/>
        <end position="591"/>
    </location>
</feature>
<evidence type="ECO:0000313" key="11">
    <source>
        <dbReference type="Proteomes" id="UP000823862"/>
    </source>
</evidence>
<accession>A0A9D2KVE2</accession>
<dbReference type="InterPro" id="IPR012334">
    <property type="entry name" value="Pectin_lyas_fold"/>
</dbReference>
<feature type="domain" description="GLAA-B beta-barrel" evidence="8">
    <location>
        <begin position="144"/>
        <end position="235"/>
    </location>
</feature>
<comment type="catalytic activity">
    <reaction evidence="2">
        <text>Hydrolysis of terminal, non-reducing branched (1-&gt;3)-alpha-D-galactosidic residues, producing free D-galactose.</text>
        <dbReference type="EC" id="3.2.1.n1"/>
    </reaction>
</comment>
<reference evidence="10" key="1">
    <citation type="journal article" date="2021" name="PeerJ">
        <title>Extensive microbial diversity within the chicken gut microbiome revealed by metagenomics and culture.</title>
        <authorList>
            <person name="Gilroy R."/>
            <person name="Ravi A."/>
            <person name="Getino M."/>
            <person name="Pursley I."/>
            <person name="Horton D.L."/>
            <person name="Alikhan N.F."/>
            <person name="Baker D."/>
            <person name="Gharbi K."/>
            <person name="Hall N."/>
            <person name="Watson M."/>
            <person name="Adriaenssens E.M."/>
            <person name="Foster-Nyarko E."/>
            <person name="Jarju S."/>
            <person name="Secka A."/>
            <person name="Antonio M."/>
            <person name="Oren A."/>
            <person name="Chaudhuri R.R."/>
            <person name="La Ragione R."/>
            <person name="Hildebrand F."/>
            <person name="Pallen M.J."/>
        </authorList>
    </citation>
    <scope>NUCLEOTIDE SEQUENCE</scope>
    <source>
        <strain evidence="10">ChiHjej12B11-9795</strain>
    </source>
</reference>
<dbReference type="InterPro" id="IPR056441">
    <property type="entry name" value="Beta-barrel_GLAA-B_II"/>
</dbReference>
<dbReference type="InterPro" id="IPR057275">
    <property type="entry name" value="Beta-barrel_GLAA-B_I"/>
</dbReference>
<dbReference type="InterPro" id="IPR011050">
    <property type="entry name" value="Pectin_lyase_fold/virulence"/>
</dbReference>
<feature type="signal peptide" evidence="7">
    <location>
        <begin position="1"/>
        <end position="19"/>
    </location>
</feature>
<evidence type="ECO:0000256" key="6">
    <source>
        <dbReference type="ARBA" id="ARBA00023295"/>
    </source>
</evidence>
<comment type="catalytic activity">
    <reaction evidence="1">
        <text>Hydrolysis of terminal, non-reducing alpha-D-galactose residues in alpha-D-galactosides, including galactose oligosaccharides, galactomannans and galactolipids.</text>
        <dbReference type="EC" id="3.2.1.22"/>
    </reaction>
</comment>
<evidence type="ECO:0000256" key="4">
    <source>
        <dbReference type="ARBA" id="ARBA00022737"/>
    </source>
</evidence>
<name>A0A9D2KVE2_9BACE</name>
<feature type="domain" description="GLAA-B beta-barrel" evidence="9">
    <location>
        <begin position="349"/>
        <end position="415"/>
    </location>
</feature>
<dbReference type="Gene3D" id="2.160.20.10">
    <property type="entry name" value="Single-stranded right-handed beta-helix, Pectin lyase-like"/>
    <property type="match status" value="2"/>
</dbReference>
<keyword evidence="6" id="KW-0326">Glycosidase</keyword>
<evidence type="ECO:0000259" key="9">
    <source>
        <dbReference type="Pfam" id="PF23764"/>
    </source>
</evidence>
<dbReference type="Pfam" id="PF23763">
    <property type="entry name" value="Beta-barrel_GLAA-B_I"/>
    <property type="match status" value="1"/>
</dbReference>
<dbReference type="SUPFAM" id="SSF51126">
    <property type="entry name" value="Pectin lyase-like"/>
    <property type="match status" value="1"/>
</dbReference>
<evidence type="ECO:0000256" key="2">
    <source>
        <dbReference type="ARBA" id="ARBA00001271"/>
    </source>
</evidence>
<dbReference type="Proteomes" id="UP000823862">
    <property type="component" value="Unassembled WGS sequence"/>
</dbReference>
<sequence length="591" mass="67139">MKKLCLSFMLPLFCSWLCAQQVIDASRYGIRPDTRTDMSPRVQKLLDKARKLSAGGETIVLRFAPGRYDFYPEKAARRTCYISNHDQDNPKMVGFAMEDLQGVTLDGGGARFVFHGRMLPIVLQDSRQCVLKNFSIDFENPHIAQVHITQSDTVDGITFRPEEWVRWRITPDSVFEAYGRDWTVRHSWGVAFEANTKRLVYNTGDLGCNTKGVYQTPDGQIHAPQWKNAALKPGMRFVMRGWGRPTPGIFLYGNTDTRLENIRVHYAEGMGLLAQLCENITLDNFNVCLKGEDDPRCFTTQADATHFSGCKGAISSCGGLYEGMMDDAINIHGTYLKVVRRIDDHTLVGRYMHGQSWGFRWGEPGDSVQFVRAHTMEIAGTANCIDSIRPYDQPTVEGAHEFIITFKAPLDKEISETGAYGIENLTWTPEVLFAKNTIRNNRARGALFSTPRRTVVEDNLFDHTSGTAILLCGDCNGWYETGACRDVLIRRNRFVNALTSLYQFTNAVISIYPEIPALDKQQQYFHGGHGKGIVIEDNEFEMFDAPVLYAKSVDGLWFHRNIIRQNTDYPPFHFNRDRFCLERVTNVHIEE</sequence>
<dbReference type="AlphaFoldDB" id="A0A9D2KVE2"/>
<evidence type="ECO:0000313" key="10">
    <source>
        <dbReference type="EMBL" id="HJA84695.1"/>
    </source>
</evidence>